<sequence length="183" mass="18275">MKLAGHRIFSCLCASALTLLALVVSGLGVGRAVAGEGHSHSHLMQGAAAAGLVASNAISPAAPPGVRTAAVYMVLENGSGADVDLVAVESPAFAAGHIHKTSMADGLMAMEQVAQLSIPAGGSVTFAPGGLHIMLTGAAKVLKPGDRVTVTLAFGSGQQLDVEVKVARPGDMPSHSHGPMNIN</sequence>
<proteinExistence type="predicted"/>
<dbReference type="PANTHER" id="PTHR36302">
    <property type="entry name" value="BLR7088 PROTEIN"/>
    <property type="match status" value="1"/>
</dbReference>
<keyword evidence="2" id="KW-1185">Reference proteome</keyword>
<dbReference type="Pfam" id="PF04314">
    <property type="entry name" value="PCuAC"/>
    <property type="match status" value="1"/>
</dbReference>
<evidence type="ECO:0000313" key="2">
    <source>
        <dbReference type="Proteomes" id="UP001300261"/>
    </source>
</evidence>
<reference evidence="1 2" key="1">
    <citation type="journal article" date="2016" name="Int. J. Syst. Evol. Microbiol.">
        <title>Labrenzia salina sp. nov., isolated from the rhizosphere of the halophyte Arthrocnemum macrostachyum.</title>
        <authorList>
            <person name="Camacho M."/>
            <person name="Redondo-Gomez S."/>
            <person name="Rodriguez-Llorente I."/>
            <person name="Rohde M."/>
            <person name="Sproer C."/>
            <person name="Schumann P."/>
            <person name="Klenk H.P."/>
            <person name="Montero-Calasanz M.D.C."/>
        </authorList>
    </citation>
    <scope>NUCLEOTIDE SEQUENCE [LARGE SCALE GENOMIC DNA]</scope>
    <source>
        <strain evidence="1 2">DSM 29163</strain>
    </source>
</reference>
<comment type="caution">
    <text evidence="1">The sequence shown here is derived from an EMBL/GenBank/DDBJ whole genome shotgun (WGS) entry which is preliminary data.</text>
</comment>
<protein>
    <submittedName>
        <fullName evidence="1">Copper chaperone PCu(A)C</fullName>
    </submittedName>
</protein>
<evidence type="ECO:0000313" key="1">
    <source>
        <dbReference type="EMBL" id="MCX2720955.1"/>
    </source>
</evidence>
<dbReference type="InterPro" id="IPR007410">
    <property type="entry name" value="LpqE-like"/>
</dbReference>
<dbReference type="RefSeq" id="WP_265960651.1">
    <property type="nucleotide sequence ID" value="NZ_JAPEVI010000001.1"/>
</dbReference>
<dbReference type="Gene3D" id="2.60.40.1890">
    <property type="entry name" value="PCu(A)C copper chaperone"/>
    <property type="match status" value="1"/>
</dbReference>
<organism evidence="1 2">
    <name type="scientific">Roseibium salinum</name>
    <dbReference type="NCBI Taxonomy" id="1604349"/>
    <lineage>
        <taxon>Bacteria</taxon>
        <taxon>Pseudomonadati</taxon>
        <taxon>Pseudomonadota</taxon>
        <taxon>Alphaproteobacteria</taxon>
        <taxon>Hyphomicrobiales</taxon>
        <taxon>Stappiaceae</taxon>
        <taxon>Roseibium</taxon>
    </lineage>
</organism>
<dbReference type="PANTHER" id="PTHR36302:SF1">
    <property type="entry name" value="COPPER CHAPERONE PCU(A)C"/>
    <property type="match status" value="1"/>
</dbReference>
<accession>A0ABT3QVL8</accession>
<dbReference type="SUPFAM" id="SSF110087">
    <property type="entry name" value="DR1885-like metal-binding protein"/>
    <property type="match status" value="1"/>
</dbReference>
<name>A0ABT3QVL8_9HYPH</name>
<dbReference type="InterPro" id="IPR058248">
    <property type="entry name" value="Lxx211020-like"/>
</dbReference>
<gene>
    <name evidence="1" type="ORF">ON753_00830</name>
</gene>
<dbReference type="InterPro" id="IPR036182">
    <property type="entry name" value="PCuAC_sf"/>
</dbReference>
<dbReference type="EMBL" id="JAPEVI010000001">
    <property type="protein sequence ID" value="MCX2720955.1"/>
    <property type="molecule type" value="Genomic_DNA"/>
</dbReference>
<dbReference type="Proteomes" id="UP001300261">
    <property type="component" value="Unassembled WGS sequence"/>
</dbReference>